<evidence type="ECO:0000313" key="5">
    <source>
        <dbReference type="EMBL" id="ONK76815.1"/>
    </source>
</evidence>
<reference evidence="6" key="1">
    <citation type="journal article" date="2017" name="Nat. Commun.">
        <title>The asparagus genome sheds light on the origin and evolution of a young Y chromosome.</title>
        <authorList>
            <person name="Harkess A."/>
            <person name="Zhou J."/>
            <person name="Xu C."/>
            <person name="Bowers J.E."/>
            <person name="Van der Hulst R."/>
            <person name="Ayyampalayam S."/>
            <person name="Mercati F."/>
            <person name="Riccardi P."/>
            <person name="McKain M.R."/>
            <person name="Kakrana A."/>
            <person name="Tang H."/>
            <person name="Ray J."/>
            <person name="Groenendijk J."/>
            <person name="Arikit S."/>
            <person name="Mathioni S.M."/>
            <person name="Nakano M."/>
            <person name="Shan H."/>
            <person name="Telgmann-Rauber A."/>
            <person name="Kanno A."/>
            <person name="Yue Z."/>
            <person name="Chen H."/>
            <person name="Li W."/>
            <person name="Chen Y."/>
            <person name="Xu X."/>
            <person name="Zhang Y."/>
            <person name="Luo S."/>
            <person name="Chen H."/>
            <person name="Gao J."/>
            <person name="Mao Z."/>
            <person name="Pires J.C."/>
            <person name="Luo M."/>
            <person name="Kudrna D."/>
            <person name="Wing R.A."/>
            <person name="Meyers B.C."/>
            <person name="Yi K."/>
            <person name="Kong H."/>
            <person name="Lavrijsen P."/>
            <person name="Sunseri F."/>
            <person name="Falavigna A."/>
            <person name="Ye Y."/>
            <person name="Leebens-Mack J.H."/>
            <person name="Chen G."/>
        </authorList>
    </citation>
    <scope>NUCLEOTIDE SEQUENCE [LARGE SCALE GENOMIC DNA]</scope>
    <source>
        <strain evidence="6">cv. DH0086</strain>
    </source>
</reference>
<gene>
    <name evidence="5" type="ORF">A4U43_C02F120</name>
</gene>
<dbReference type="Gramene" id="ONK76815">
    <property type="protein sequence ID" value="ONK76815"/>
    <property type="gene ID" value="A4U43_C02F120"/>
</dbReference>
<keyword evidence="1" id="KW-0433">Leucine-rich repeat</keyword>
<keyword evidence="3" id="KW-1133">Transmembrane helix</keyword>
<name>A0A5P1FEL8_ASPOF</name>
<dbReference type="Pfam" id="PF08263">
    <property type="entry name" value="LRRNT_2"/>
    <property type="match status" value="1"/>
</dbReference>
<sequence>MYSSLAGNTGIAMTRPLSVYQSPAFVAFVMSCLCMYFVMTEATTTISGNEMDRLALGYFKNGINKDPIGGLRSWNSTIYFCDWNGVACDHQRQRVKVLNPSSLCQASSLLT</sequence>
<dbReference type="EMBL" id="CM007382">
    <property type="protein sequence ID" value="ONK76815.1"/>
    <property type="molecule type" value="Genomic_DNA"/>
</dbReference>
<evidence type="ECO:0000256" key="2">
    <source>
        <dbReference type="ARBA" id="ARBA00022737"/>
    </source>
</evidence>
<dbReference type="Proteomes" id="UP000243459">
    <property type="component" value="Chromosome 2"/>
</dbReference>
<dbReference type="InterPro" id="IPR032675">
    <property type="entry name" value="LRR_dom_sf"/>
</dbReference>
<proteinExistence type="predicted"/>
<evidence type="ECO:0000256" key="1">
    <source>
        <dbReference type="ARBA" id="ARBA00022614"/>
    </source>
</evidence>
<keyword evidence="2" id="KW-0677">Repeat</keyword>
<evidence type="ECO:0000313" key="6">
    <source>
        <dbReference type="Proteomes" id="UP000243459"/>
    </source>
</evidence>
<dbReference type="Gene3D" id="3.80.10.10">
    <property type="entry name" value="Ribonuclease Inhibitor"/>
    <property type="match status" value="1"/>
</dbReference>
<keyword evidence="3" id="KW-0472">Membrane</keyword>
<feature type="domain" description="Leucine-rich repeat-containing N-terminal plant-type" evidence="4">
    <location>
        <begin position="50"/>
        <end position="89"/>
    </location>
</feature>
<keyword evidence="3" id="KW-0812">Transmembrane</keyword>
<accession>A0A5P1FEL8</accession>
<keyword evidence="6" id="KW-1185">Reference proteome</keyword>
<evidence type="ECO:0000259" key="4">
    <source>
        <dbReference type="Pfam" id="PF08263"/>
    </source>
</evidence>
<protein>
    <recommendedName>
        <fullName evidence="4">Leucine-rich repeat-containing N-terminal plant-type domain-containing protein</fullName>
    </recommendedName>
</protein>
<feature type="transmembrane region" description="Helical" evidence="3">
    <location>
        <begin position="20"/>
        <end position="39"/>
    </location>
</feature>
<dbReference type="InterPro" id="IPR013210">
    <property type="entry name" value="LRR_N_plant-typ"/>
</dbReference>
<evidence type="ECO:0000256" key="3">
    <source>
        <dbReference type="SAM" id="Phobius"/>
    </source>
</evidence>
<organism evidence="5 6">
    <name type="scientific">Asparagus officinalis</name>
    <name type="common">Garden asparagus</name>
    <dbReference type="NCBI Taxonomy" id="4686"/>
    <lineage>
        <taxon>Eukaryota</taxon>
        <taxon>Viridiplantae</taxon>
        <taxon>Streptophyta</taxon>
        <taxon>Embryophyta</taxon>
        <taxon>Tracheophyta</taxon>
        <taxon>Spermatophyta</taxon>
        <taxon>Magnoliopsida</taxon>
        <taxon>Liliopsida</taxon>
        <taxon>Asparagales</taxon>
        <taxon>Asparagaceae</taxon>
        <taxon>Asparagoideae</taxon>
        <taxon>Asparagus</taxon>
    </lineage>
</organism>
<dbReference type="AlphaFoldDB" id="A0A5P1FEL8"/>